<dbReference type="Proteomes" id="UP000820669">
    <property type="component" value="Unassembled WGS sequence"/>
</dbReference>
<dbReference type="PANTHER" id="PTHR21340:SF7">
    <property type="entry name" value="NUDIX HYDROLASE DOMAIN-CONTAINING PROTEIN"/>
    <property type="match status" value="1"/>
</dbReference>
<dbReference type="PANTHER" id="PTHR21340">
    <property type="entry name" value="DIADENOSINE 5,5-P1,P4-TETRAPHOSPHATE PYROPHOSPHOHYDROLASE MUTT"/>
    <property type="match status" value="1"/>
</dbReference>
<dbReference type="InterPro" id="IPR000086">
    <property type="entry name" value="NUDIX_hydrolase_dom"/>
</dbReference>
<dbReference type="Gene3D" id="3.90.79.10">
    <property type="entry name" value="Nucleoside Triphosphate Pyrophosphohydrolase"/>
    <property type="match status" value="1"/>
</dbReference>
<evidence type="ECO:0000313" key="3">
    <source>
        <dbReference type="EMBL" id="NMH97938.1"/>
    </source>
</evidence>
<dbReference type="Pfam" id="PF00293">
    <property type="entry name" value="NUDIX"/>
    <property type="match status" value="1"/>
</dbReference>
<feature type="domain" description="Nudix hydrolase" evidence="2">
    <location>
        <begin position="20"/>
        <end position="170"/>
    </location>
</feature>
<dbReference type="PROSITE" id="PS00893">
    <property type="entry name" value="NUDIX_BOX"/>
    <property type="match status" value="1"/>
</dbReference>
<dbReference type="EMBL" id="JAAXLA010000017">
    <property type="protein sequence ID" value="NMH97938.1"/>
    <property type="molecule type" value="Genomic_DNA"/>
</dbReference>
<dbReference type="PROSITE" id="PS51462">
    <property type="entry name" value="NUDIX"/>
    <property type="match status" value="1"/>
</dbReference>
<dbReference type="InterPro" id="IPR020084">
    <property type="entry name" value="NUDIX_hydrolase_CS"/>
</dbReference>
<evidence type="ECO:0000313" key="4">
    <source>
        <dbReference type="Proteomes" id="UP000820669"/>
    </source>
</evidence>
<sequence length="176" mass="19017">MHASGRCASVGGRRTGQDDDVRLSAGILLYRFTGPGRLEVLLGHMGGPFWARKDDHAWSIPKGEHDAGEDPRAAAAREFTEELGAPPPPGPHVDLGTVTQSGGKKVTAFAVHGDFDAEHIQSNTFEIEWPRGSGTLRSFPEIDRAAWFDLEAARSKLVKGQLPFLERLRAAVTPPG</sequence>
<dbReference type="CDD" id="cd04662">
    <property type="entry name" value="NUDIX_Hydrolase"/>
    <property type="match status" value="1"/>
</dbReference>
<dbReference type="InterPro" id="IPR051325">
    <property type="entry name" value="Nudix_hydrolase_domain"/>
</dbReference>
<dbReference type="SUPFAM" id="SSF55811">
    <property type="entry name" value="Nudix"/>
    <property type="match status" value="1"/>
</dbReference>
<keyword evidence="4" id="KW-1185">Reference proteome</keyword>
<organism evidence="3 4">
    <name type="scientific">Pseudonocardia acidicola</name>
    <dbReference type="NCBI Taxonomy" id="2724939"/>
    <lineage>
        <taxon>Bacteria</taxon>
        <taxon>Bacillati</taxon>
        <taxon>Actinomycetota</taxon>
        <taxon>Actinomycetes</taxon>
        <taxon>Pseudonocardiales</taxon>
        <taxon>Pseudonocardiaceae</taxon>
        <taxon>Pseudonocardia</taxon>
    </lineage>
</organism>
<protein>
    <submittedName>
        <fullName evidence="3">NUDIX domain-containing protein</fullName>
    </submittedName>
</protein>
<reference evidence="3 4" key="1">
    <citation type="submission" date="2020-04" db="EMBL/GenBank/DDBJ databases">
        <authorList>
            <person name="Klaysubun C."/>
            <person name="Duangmal K."/>
            <person name="Lipun K."/>
        </authorList>
    </citation>
    <scope>NUCLEOTIDE SEQUENCE [LARGE SCALE GENOMIC DNA]</scope>
    <source>
        <strain evidence="3 4">K10HN5</strain>
    </source>
</reference>
<evidence type="ECO:0000256" key="1">
    <source>
        <dbReference type="ARBA" id="ARBA00022801"/>
    </source>
</evidence>
<name>A0ABX1SBR7_9PSEU</name>
<gene>
    <name evidence="3" type="ORF">HF526_11535</name>
</gene>
<comment type="caution">
    <text evidence="3">The sequence shown here is derived from an EMBL/GenBank/DDBJ whole genome shotgun (WGS) entry which is preliminary data.</text>
</comment>
<accession>A0ABX1SBR7</accession>
<evidence type="ECO:0000259" key="2">
    <source>
        <dbReference type="PROSITE" id="PS51462"/>
    </source>
</evidence>
<proteinExistence type="predicted"/>
<dbReference type="InterPro" id="IPR015797">
    <property type="entry name" value="NUDIX_hydrolase-like_dom_sf"/>
</dbReference>
<keyword evidence="1" id="KW-0378">Hydrolase</keyword>